<dbReference type="EMBL" id="FQVY01000005">
    <property type="protein sequence ID" value="SHG55543.1"/>
    <property type="molecule type" value="Genomic_DNA"/>
</dbReference>
<evidence type="ECO:0000256" key="7">
    <source>
        <dbReference type="ARBA" id="ARBA00023015"/>
    </source>
</evidence>
<keyword evidence="3" id="KW-0808">Transferase</keyword>
<dbReference type="PANTHER" id="PTHR43280">
    <property type="entry name" value="ARAC-FAMILY TRANSCRIPTIONAL REGULATOR"/>
    <property type="match status" value="1"/>
</dbReference>
<feature type="domain" description="HTH araC/xylS-type" evidence="12">
    <location>
        <begin position="81"/>
        <end position="179"/>
    </location>
</feature>
<sequence length="187" mass="21193">MDDEERWRAVRDCDPAWDGRFFYGVKTTGIYCRPSCRSRLPDRQNIRYFPSAKAAEEAGFRPCKRCRPDLAAYRPEEELARAAAGWLEEHLSQPDALRALPGALGVNGDHLRALFRRQWGETPAAFLTRRRVESACRALKEGDAPVLQISQAVGFASLSAFYAAFRRQVGLSPGQYRRKALSKERCL</sequence>
<proteinExistence type="predicted"/>
<dbReference type="Proteomes" id="UP000184089">
    <property type="component" value="Unassembled WGS sequence"/>
</dbReference>
<keyword evidence="11" id="KW-0234">DNA repair</keyword>
<dbReference type="SUPFAM" id="SSF46689">
    <property type="entry name" value="Homeodomain-like"/>
    <property type="match status" value="1"/>
</dbReference>
<comment type="caution">
    <text evidence="13">The sequence shown here is derived from an EMBL/GenBank/DDBJ whole genome shotgun (WGS) entry which is preliminary data.</text>
</comment>
<dbReference type="AlphaFoldDB" id="A0AAQ1MFI4"/>
<dbReference type="GO" id="GO:0008270">
    <property type="term" value="F:zinc ion binding"/>
    <property type="evidence" value="ECO:0007669"/>
    <property type="project" value="InterPro"/>
</dbReference>
<dbReference type="InterPro" id="IPR035451">
    <property type="entry name" value="Ada-like_dom_sf"/>
</dbReference>
<evidence type="ECO:0000256" key="4">
    <source>
        <dbReference type="ARBA" id="ARBA00022723"/>
    </source>
</evidence>
<dbReference type="Pfam" id="PF02805">
    <property type="entry name" value="Ada_Zn_binding"/>
    <property type="match status" value="1"/>
</dbReference>
<dbReference type="InterPro" id="IPR018062">
    <property type="entry name" value="HTH_AraC-typ_CS"/>
</dbReference>
<evidence type="ECO:0000259" key="12">
    <source>
        <dbReference type="PROSITE" id="PS01124"/>
    </source>
</evidence>
<evidence type="ECO:0000313" key="14">
    <source>
        <dbReference type="Proteomes" id="UP000184089"/>
    </source>
</evidence>
<dbReference type="InterPro" id="IPR016220">
    <property type="entry name" value="Me-P-triester_DNA_alkyl-Trfase"/>
</dbReference>
<dbReference type="GO" id="GO:0032259">
    <property type="term" value="P:methylation"/>
    <property type="evidence" value="ECO:0007669"/>
    <property type="project" value="UniProtKB-KW"/>
</dbReference>
<evidence type="ECO:0000256" key="3">
    <source>
        <dbReference type="ARBA" id="ARBA00022679"/>
    </source>
</evidence>
<dbReference type="FunFam" id="3.40.10.10:FF:000001">
    <property type="entry name" value="DNA-3-methyladenine glycosylase 2"/>
    <property type="match status" value="1"/>
</dbReference>
<keyword evidence="6" id="KW-0862">Zinc</keyword>
<comment type="cofactor">
    <cofactor evidence="1">
        <name>Zn(2+)</name>
        <dbReference type="ChEBI" id="CHEBI:29105"/>
    </cofactor>
</comment>
<evidence type="ECO:0000256" key="1">
    <source>
        <dbReference type="ARBA" id="ARBA00001947"/>
    </source>
</evidence>
<evidence type="ECO:0000256" key="11">
    <source>
        <dbReference type="ARBA" id="ARBA00023204"/>
    </source>
</evidence>
<keyword evidence="10" id="KW-0804">Transcription</keyword>
<keyword evidence="7" id="KW-0805">Transcription regulation</keyword>
<dbReference type="PRINTS" id="PR00032">
    <property type="entry name" value="HTHARAC"/>
</dbReference>
<evidence type="ECO:0000256" key="2">
    <source>
        <dbReference type="ARBA" id="ARBA00022603"/>
    </source>
</evidence>
<dbReference type="GO" id="GO:0003700">
    <property type="term" value="F:DNA-binding transcription factor activity"/>
    <property type="evidence" value="ECO:0007669"/>
    <property type="project" value="InterPro"/>
</dbReference>
<evidence type="ECO:0000256" key="5">
    <source>
        <dbReference type="ARBA" id="ARBA00022763"/>
    </source>
</evidence>
<protein>
    <submittedName>
        <fullName evidence="13">Transcriptional regulator, AraC family</fullName>
    </submittedName>
</protein>
<dbReference type="InterPro" id="IPR009057">
    <property type="entry name" value="Homeodomain-like_sf"/>
</dbReference>
<dbReference type="PROSITE" id="PS00041">
    <property type="entry name" value="HTH_ARAC_FAMILY_1"/>
    <property type="match status" value="1"/>
</dbReference>
<dbReference type="PROSITE" id="PS01124">
    <property type="entry name" value="HTH_ARAC_FAMILY_2"/>
    <property type="match status" value="1"/>
</dbReference>
<dbReference type="InterPro" id="IPR020449">
    <property type="entry name" value="Tscrpt_reg_AraC-type_HTH"/>
</dbReference>
<dbReference type="Gene3D" id="3.40.10.10">
    <property type="entry name" value="DNA Methylphosphotriester Repair Domain"/>
    <property type="match status" value="1"/>
</dbReference>
<dbReference type="GO" id="GO:0008168">
    <property type="term" value="F:methyltransferase activity"/>
    <property type="evidence" value="ECO:0007669"/>
    <property type="project" value="UniProtKB-KW"/>
</dbReference>
<dbReference type="Gene3D" id="1.10.10.60">
    <property type="entry name" value="Homeodomain-like"/>
    <property type="match status" value="1"/>
</dbReference>
<organism evidence="13 14">
    <name type="scientific">Bittarella massiliensis</name>
    <name type="common">ex Durand et al. 2017</name>
    <dbReference type="NCBI Taxonomy" id="1720313"/>
    <lineage>
        <taxon>Bacteria</taxon>
        <taxon>Bacillati</taxon>
        <taxon>Bacillota</taxon>
        <taxon>Clostridia</taxon>
        <taxon>Eubacteriales</taxon>
        <taxon>Oscillospiraceae</taxon>
        <taxon>Bittarella (ex Durand et al. 2017)</taxon>
    </lineage>
</organism>
<dbReference type="RefSeq" id="WP_021660715.1">
    <property type="nucleotide sequence ID" value="NZ_FQVY01000005.1"/>
</dbReference>
<evidence type="ECO:0000256" key="10">
    <source>
        <dbReference type="ARBA" id="ARBA00023163"/>
    </source>
</evidence>
<keyword evidence="8" id="KW-0238">DNA-binding</keyword>
<dbReference type="GO" id="GO:0006307">
    <property type="term" value="P:DNA alkylation repair"/>
    <property type="evidence" value="ECO:0007669"/>
    <property type="project" value="UniProtKB-ARBA"/>
</dbReference>
<keyword evidence="9" id="KW-0010">Activator</keyword>
<keyword evidence="2" id="KW-0489">Methyltransferase</keyword>
<evidence type="ECO:0000256" key="9">
    <source>
        <dbReference type="ARBA" id="ARBA00023159"/>
    </source>
</evidence>
<dbReference type="Pfam" id="PF12833">
    <property type="entry name" value="HTH_18"/>
    <property type="match status" value="1"/>
</dbReference>
<dbReference type="PANTHER" id="PTHR43280:SF2">
    <property type="entry name" value="HTH-TYPE TRANSCRIPTIONAL REGULATOR EXSA"/>
    <property type="match status" value="1"/>
</dbReference>
<accession>A0AAQ1MFI4</accession>
<dbReference type="InterPro" id="IPR004026">
    <property type="entry name" value="Ada_DNA_repair_Zn-bd"/>
</dbReference>
<reference evidence="14" key="1">
    <citation type="submission" date="2016-11" db="EMBL/GenBank/DDBJ databases">
        <authorList>
            <person name="Jaros S."/>
            <person name="Januszkiewicz K."/>
            <person name="Wedrychowicz H."/>
        </authorList>
    </citation>
    <scope>NUCLEOTIDE SEQUENCE [LARGE SCALE GENOMIC DNA]</scope>
    <source>
        <strain evidence="14">DSM 4029</strain>
    </source>
</reference>
<keyword evidence="4" id="KW-0479">Metal-binding</keyword>
<evidence type="ECO:0000256" key="8">
    <source>
        <dbReference type="ARBA" id="ARBA00023125"/>
    </source>
</evidence>
<dbReference type="GO" id="GO:0043565">
    <property type="term" value="F:sequence-specific DNA binding"/>
    <property type="evidence" value="ECO:0007669"/>
    <property type="project" value="InterPro"/>
</dbReference>
<evidence type="ECO:0000256" key="6">
    <source>
        <dbReference type="ARBA" id="ARBA00022833"/>
    </source>
</evidence>
<dbReference type="SUPFAM" id="SSF57884">
    <property type="entry name" value="Ada DNA repair protein, N-terminal domain (N-Ada 10)"/>
    <property type="match status" value="1"/>
</dbReference>
<name>A0AAQ1MFI4_9FIRM</name>
<evidence type="ECO:0000313" key="13">
    <source>
        <dbReference type="EMBL" id="SHG55543.1"/>
    </source>
</evidence>
<dbReference type="InterPro" id="IPR018060">
    <property type="entry name" value="HTH_AraC"/>
</dbReference>
<gene>
    <name evidence="13" type="ORF">SAMN05444424_2677</name>
</gene>
<keyword evidence="5" id="KW-0227">DNA damage</keyword>
<dbReference type="SMART" id="SM00342">
    <property type="entry name" value="HTH_ARAC"/>
    <property type="match status" value="1"/>
</dbReference>
<dbReference type="PIRSF" id="PIRSF000408">
    <property type="entry name" value="Alkyltransferas_AdaA"/>
    <property type="match status" value="1"/>
</dbReference>